<evidence type="ECO:0000259" key="9">
    <source>
        <dbReference type="PROSITE" id="PS51405"/>
    </source>
</evidence>
<name>A0A409WKX6_PSICY</name>
<proteinExistence type="inferred from homology"/>
<reference evidence="10 11" key="1">
    <citation type="journal article" date="2018" name="Evol. Lett.">
        <title>Horizontal gene cluster transfer increased hallucinogenic mushroom diversity.</title>
        <authorList>
            <person name="Reynolds H.T."/>
            <person name="Vijayakumar V."/>
            <person name="Gluck-Thaler E."/>
            <person name="Korotkin H.B."/>
            <person name="Matheny P.B."/>
            <person name="Slot J.C."/>
        </authorList>
    </citation>
    <scope>NUCLEOTIDE SEQUENCE [LARGE SCALE GENOMIC DNA]</scope>
    <source>
        <strain evidence="10 11">2631</strain>
    </source>
</reference>
<dbReference type="GO" id="GO:0004601">
    <property type="term" value="F:peroxidase activity"/>
    <property type="evidence" value="ECO:0007669"/>
    <property type="project" value="UniProtKB-KW"/>
</dbReference>
<accession>A0A409WKX6</accession>
<feature type="transmembrane region" description="Helical" evidence="8">
    <location>
        <begin position="52"/>
        <end position="77"/>
    </location>
</feature>
<evidence type="ECO:0000256" key="5">
    <source>
        <dbReference type="ARBA" id="ARBA00023002"/>
    </source>
</evidence>
<keyword evidence="4" id="KW-0479">Metal-binding</keyword>
<dbReference type="InterPro" id="IPR036851">
    <property type="entry name" value="Chloroperoxidase-like_sf"/>
</dbReference>
<keyword evidence="8" id="KW-0472">Membrane</keyword>
<evidence type="ECO:0000256" key="8">
    <source>
        <dbReference type="SAM" id="Phobius"/>
    </source>
</evidence>
<keyword evidence="8" id="KW-1133">Transmembrane helix</keyword>
<evidence type="ECO:0000256" key="3">
    <source>
        <dbReference type="ARBA" id="ARBA00022617"/>
    </source>
</evidence>
<dbReference type="GO" id="GO:0046872">
    <property type="term" value="F:metal ion binding"/>
    <property type="evidence" value="ECO:0007669"/>
    <property type="project" value="UniProtKB-KW"/>
</dbReference>
<keyword evidence="3" id="KW-0349">Heme</keyword>
<evidence type="ECO:0000256" key="2">
    <source>
        <dbReference type="ARBA" id="ARBA00022559"/>
    </source>
</evidence>
<dbReference type="EMBL" id="NHYD01003389">
    <property type="protein sequence ID" value="PPQ79175.1"/>
    <property type="molecule type" value="Genomic_DNA"/>
</dbReference>
<keyword evidence="5" id="KW-0560">Oxidoreductase</keyword>
<evidence type="ECO:0000313" key="11">
    <source>
        <dbReference type="Proteomes" id="UP000283269"/>
    </source>
</evidence>
<dbReference type="STRING" id="93625.A0A409WKX6"/>
<dbReference type="SUPFAM" id="SSF47571">
    <property type="entry name" value="Cloroperoxidase"/>
    <property type="match status" value="1"/>
</dbReference>
<dbReference type="OrthoDB" id="407298at2759"/>
<keyword evidence="8" id="KW-0812">Transmembrane</keyword>
<evidence type="ECO:0000256" key="7">
    <source>
        <dbReference type="ARBA" id="ARBA00025795"/>
    </source>
</evidence>
<evidence type="ECO:0000313" key="10">
    <source>
        <dbReference type="EMBL" id="PPQ79175.1"/>
    </source>
</evidence>
<keyword evidence="6" id="KW-0408">Iron</keyword>
<evidence type="ECO:0000256" key="1">
    <source>
        <dbReference type="ARBA" id="ARBA00001970"/>
    </source>
</evidence>
<organism evidence="10 11">
    <name type="scientific">Psilocybe cyanescens</name>
    <dbReference type="NCBI Taxonomy" id="93625"/>
    <lineage>
        <taxon>Eukaryota</taxon>
        <taxon>Fungi</taxon>
        <taxon>Dikarya</taxon>
        <taxon>Basidiomycota</taxon>
        <taxon>Agaricomycotina</taxon>
        <taxon>Agaricomycetes</taxon>
        <taxon>Agaricomycetidae</taxon>
        <taxon>Agaricales</taxon>
        <taxon>Agaricineae</taxon>
        <taxon>Strophariaceae</taxon>
        <taxon>Psilocybe</taxon>
    </lineage>
</organism>
<dbReference type="InterPro" id="IPR000028">
    <property type="entry name" value="Chloroperoxidase"/>
</dbReference>
<dbReference type="PANTHER" id="PTHR33577:SF9">
    <property type="entry name" value="PEROXIDASE STCC"/>
    <property type="match status" value="1"/>
</dbReference>
<dbReference type="PROSITE" id="PS51405">
    <property type="entry name" value="HEME_HALOPEROXIDASE"/>
    <property type="match status" value="1"/>
</dbReference>
<gene>
    <name evidence="10" type="ORF">CVT25_002798</name>
</gene>
<comment type="caution">
    <text evidence="10">The sequence shown here is derived from an EMBL/GenBank/DDBJ whole genome shotgun (WGS) entry which is preliminary data.</text>
</comment>
<feature type="domain" description="Heme haloperoxidase family profile" evidence="9">
    <location>
        <begin position="12"/>
        <end position="282"/>
    </location>
</feature>
<protein>
    <recommendedName>
        <fullName evidence="9">Heme haloperoxidase family profile domain-containing protein</fullName>
    </recommendedName>
</protein>
<comment type="similarity">
    <text evidence="7">Belongs to the chloroperoxidase family.</text>
</comment>
<dbReference type="Proteomes" id="UP000283269">
    <property type="component" value="Unassembled WGS sequence"/>
</dbReference>
<dbReference type="Gene3D" id="1.10.489.10">
    <property type="entry name" value="Chloroperoxidase-like"/>
    <property type="match status" value="1"/>
</dbReference>
<dbReference type="Pfam" id="PF01328">
    <property type="entry name" value="Peroxidase_2"/>
    <property type="match status" value="1"/>
</dbReference>
<dbReference type="PANTHER" id="PTHR33577">
    <property type="entry name" value="STERIGMATOCYSTIN BIOSYNTHESIS PEROXIDASE STCC-RELATED"/>
    <property type="match status" value="1"/>
</dbReference>
<keyword evidence="2" id="KW-0575">Peroxidase</keyword>
<feature type="transmembrane region" description="Helical" evidence="8">
    <location>
        <begin position="97"/>
        <end position="121"/>
    </location>
</feature>
<dbReference type="InParanoid" id="A0A409WKX6"/>
<evidence type="ECO:0000256" key="4">
    <source>
        <dbReference type="ARBA" id="ARBA00022723"/>
    </source>
</evidence>
<evidence type="ECO:0000256" key="6">
    <source>
        <dbReference type="ARBA" id="ARBA00023004"/>
    </source>
</evidence>
<dbReference type="AlphaFoldDB" id="A0A409WKX6"/>
<sequence>MSAASTLGFDPMDHEFRPCPLDGSRSPCPALNALANHGFISRRGRRLSFFEVVGAIVLVYNLSYPLACLLTLAGFITCGRVSLWRRPSIPRWKHSSFLLWLLIPLLLPIKVALCFVPRFLLDLSSLSRRGTLKIAHDASFVHPNSVPSVAPDPTLLMDLLEYSSGRRDIDGTFRGGLGLIDIARFHARRVDLAPHPLSDFHLQISLGECALTWEVLRGHQCYTGSEEHDRRACMLKGRVNGVVPVTRLQQWFGEERLPDGWWDVGGVRPRRPVGIIRARFVANFIGALALKSSRSKP</sequence>
<keyword evidence="11" id="KW-1185">Reference proteome</keyword>
<comment type="cofactor">
    <cofactor evidence="1">
        <name>heme b</name>
        <dbReference type="ChEBI" id="CHEBI:60344"/>
    </cofactor>
</comment>